<accession>A0ABS3H5R3</accession>
<keyword evidence="1" id="KW-1133">Transmembrane helix</keyword>
<dbReference type="RefSeq" id="WP_206902992.1">
    <property type="nucleotide sequence ID" value="NZ_JAFLVT010000006.1"/>
</dbReference>
<dbReference type="EMBL" id="JAFLVT010000006">
    <property type="protein sequence ID" value="MBO0448797.1"/>
    <property type="molecule type" value="Genomic_DNA"/>
</dbReference>
<evidence type="ECO:0000256" key="1">
    <source>
        <dbReference type="SAM" id="Phobius"/>
    </source>
</evidence>
<dbReference type="InterPro" id="IPR021354">
    <property type="entry name" value="DUF2975"/>
</dbReference>
<feature type="transmembrane region" description="Helical" evidence="1">
    <location>
        <begin position="7"/>
        <end position="28"/>
    </location>
</feature>
<proteinExistence type="predicted"/>
<organism evidence="2 3">
    <name type="scientific">Candidatus Enterococcus myersii</name>
    <dbReference type="NCBI Taxonomy" id="2815322"/>
    <lineage>
        <taxon>Bacteria</taxon>
        <taxon>Bacillati</taxon>
        <taxon>Bacillota</taxon>
        <taxon>Bacilli</taxon>
        <taxon>Lactobacillales</taxon>
        <taxon>Enterococcaceae</taxon>
        <taxon>Enterococcus</taxon>
    </lineage>
</organism>
<keyword evidence="1" id="KW-0812">Transmembrane</keyword>
<gene>
    <name evidence="2" type="ORF">JZO76_04530</name>
</gene>
<feature type="transmembrane region" description="Helical" evidence="1">
    <location>
        <begin position="118"/>
        <end position="138"/>
    </location>
</feature>
<evidence type="ECO:0000313" key="3">
    <source>
        <dbReference type="Proteomes" id="UP000664256"/>
    </source>
</evidence>
<comment type="caution">
    <text evidence="2">The sequence shown here is derived from an EMBL/GenBank/DDBJ whole genome shotgun (WGS) entry which is preliminary data.</text>
</comment>
<keyword evidence="1" id="KW-0472">Membrane</keyword>
<sequence length="156" mass="17439">MKMKTNFFKGVILLFVISILFLVFLVGTQIFTAENGRWDFALGIFVIAVFFTAIFGLAALFKLYQAVKLIGDNQAFSTNILPIIHKLRKFILWMACSFCGILPLVYEAAQVGEAPGLVILGLILVSLPFALFIFALIVEELFKQAVDLQKEQELTV</sequence>
<evidence type="ECO:0000313" key="2">
    <source>
        <dbReference type="EMBL" id="MBO0448797.1"/>
    </source>
</evidence>
<dbReference type="Pfam" id="PF11188">
    <property type="entry name" value="DUF2975"/>
    <property type="match status" value="1"/>
</dbReference>
<protein>
    <submittedName>
        <fullName evidence="2">DUF2975 domain-containing protein</fullName>
    </submittedName>
</protein>
<name>A0ABS3H5R3_9ENTE</name>
<dbReference type="Proteomes" id="UP000664256">
    <property type="component" value="Unassembled WGS sequence"/>
</dbReference>
<feature type="transmembrane region" description="Helical" evidence="1">
    <location>
        <begin position="40"/>
        <end position="61"/>
    </location>
</feature>
<reference evidence="2 3" key="1">
    <citation type="submission" date="2021-03" db="EMBL/GenBank/DDBJ databases">
        <title>Enterococcal diversity collection.</title>
        <authorList>
            <person name="Gilmore M.S."/>
            <person name="Schwartzman J."/>
            <person name="Van Tyne D."/>
            <person name="Martin M."/>
            <person name="Earl A.M."/>
            <person name="Manson A.L."/>
            <person name="Straub T."/>
            <person name="Salamzade R."/>
            <person name="Saavedra J."/>
            <person name="Lebreton F."/>
            <person name="Prichula J."/>
            <person name="Schaufler K."/>
            <person name="Gaca A."/>
            <person name="Sgardioli B."/>
            <person name="Wagenaar J."/>
            <person name="Strong T."/>
        </authorList>
    </citation>
    <scope>NUCLEOTIDE SEQUENCE [LARGE SCALE GENOMIC DNA]</scope>
    <source>
        <strain evidence="2 3">MJM12</strain>
    </source>
</reference>
<feature type="transmembrane region" description="Helical" evidence="1">
    <location>
        <begin position="90"/>
        <end position="106"/>
    </location>
</feature>
<keyword evidence="3" id="KW-1185">Reference proteome</keyword>